<feature type="compositionally biased region" description="Low complexity" evidence="1">
    <location>
        <begin position="51"/>
        <end position="61"/>
    </location>
</feature>
<sequence>MSIFENDMAQTPSEKILNVILKIRNDGFAATNGAVREAVPDGMRARDDATDPAAAHSAAARDGAERGPADGASARRRRR</sequence>
<gene>
    <name evidence="2" type="ORF">GBM96_06250</name>
</gene>
<dbReference type="RefSeq" id="WP_139688786.1">
    <property type="nucleotide sequence ID" value="NZ_WEHW01000017.1"/>
</dbReference>
<name>A0AAI9SCP8_9BURK</name>
<evidence type="ECO:0000313" key="3">
    <source>
        <dbReference type="Proteomes" id="UP000469462"/>
    </source>
</evidence>
<dbReference type="Proteomes" id="UP000469462">
    <property type="component" value="Unassembled WGS sequence"/>
</dbReference>
<proteinExistence type="predicted"/>
<organism evidence="2 3">
    <name type="scientific">Sutterella seckii</name>
    <dbReference type="NCBI Taxonomy" id="1944635"/>
    <lineage>
        <taxon>Bacteria</taxon>
        <taxon>Pseudomonadati</taxon>
        <taxon>Pseudomonadota</taxon>
        <taxon>Betaproteobacteria</taxon>
        <taxon>Burkholderiales</taxon>
        <taxon>Sutterellaceae</taxon>
        <taxon>Sutterella</taxon>
    </lineage>
</organism>
<keyword evidence="3" id="KW-1185">Reference proteome</keyword>
<comment type="caution">
    <text evidence="2">The sequence shown here is derived from an EMBL/GenBank/DDBJ whole genome shotgun (WGS) entry which is preliminary data.</text>
</comment>
<dbReference type="EMBL" id="WEHW01000017">
    <property type="protein sequence ID" value="KAB7651311.1"/>
    <property type="molecule type" value="Genomic_DNA"/>
</dbReference>
<protein>
    <submittedName>
        <fullName evidence="2">Uncharacterized protein</fullName>
    </submittedName>
</protein>
<evidence type="ECO:0000313" key="2">
    <source>
        <dbReference type="EMBL" id="KAB7651311.1"/>
    </source>
</evidence>
<feature type="region of interest" description="Disordered" evidence="1">
    <location>
        <begin position="39"/>
        <end position="79"/>
    </location>
</feature>
<accession>A0AAI9SCP8</accession>
<dbReference type="AlphaFoldDB" id="A0AAI9SCP8"/>
<reference evidence="2 3" key="1">
    <citation type="submission" date="2019-10" db="EMBL/GenBank/DDBJ databases">
        <title>Genome diversity of Sutterella seckii.</title>
        <authorList>
            <person name="Chaplin A.V."/>
            <person name="Sokolova S.R."/>
            <person name="Mosin K.A."/>
            <person name="Ivanova E.L."/>
            <person name="Kochetkova T.O."/>
            <person name="Goltsov A.Y."/>
            <person name="Trofimov D.Y."/>
            <person name="Efimov B.A."/>
        </authorList>
    </citation>
    <scope>NUCLEOTIDE SEQUENCE [LARGE SCALE GENOMIC DNA]</scope>
    <source>
        <strain evidence="2 3">ASD3426</strain>
    </source>
</reference>
<evidence type="ECO:0000256" key="1">
    <source>
        <dbReference type="SAM" id="MobiDB-lite"/>
    </source>
</evidence>